<feature type="compositionally biased region" description="Basic and acidic residues" evidence="2">
    <location>
        <begin position="363"/>
        <end position="393"/>
    </location>
</feature>
<feature type="compositionally biased region" description="Polar residues" evidence="2">
    <location>
        <begin position="330"/>
        <end position="340"/>
    </location>
</feature>
<dbReference type="InterPro" id="IPR000253">
    <property type="entry name" value="FHA_dom"/>
</dbReference>
<keyword evidence="3" id="KW-1133">Transmembrane helix</keyword>
<protein>
    <submittedName>
        <fullName evidence="6">FHA domain-containing protein</fullName>
    </submittedName>
</protein>
<evidence type="ECO:0000256" key="1">
    <source>
        <dbReference type="SAM" id="Coils"/>
    </source>
</evidence>
<feature type="transmembrane region" description="Helical" evidence="3">
    <location>
        <begin position="459"/>
        <end position="482"/>
    </location>
</feature>
<feature type="compositionally biased region" description="Basic and acidic residues" evidence="2">
    <location>
        <begin position="341"/>
        <end position="351"/>
    </location>
</feature>
<dbReference type="Pfam" id="PF00498">
    <property type="entry name" value="FHA"/>
    <property type="match status" value="1"/>
</dbReference>
<accession>A0AAF3FQ53</accession>
<dbReference type="SUPFAM" id="SSF49879">
    <property type="entry name" value="SMAD/FHA domain"/>
    <property type="match status" value="1"/>
</dbReference>
<evidence type="ECO:0000313" key="5">
    <source>
        <dbReference type="Proteomes" id="UP000887575"/>
    </source>
</evidence>
<dbReference type="SMART" id="SM00240">
    <property type="entry name" value="FHA"/>
    <property type="match status" value="1"/>
</dbReference>
<keyword evidence="3" id="KW-0812">Transmembrane</keyword>
<dbReference type="InterPro" id="IPR051176">
    <property type="entry name" value="Cent_Immune-Sig_Mod"/>
</dbReference>
<dbReference type="PROSITE" id="PS50006">
    <property type="entry name" value="FHA_DOMAIN"/>
    <property type="match status" value="1"/>
</dbReference>
<feature type="region of interest" description="Disordered" evidence="2">
    <location>
        <begin position="326"/>
        <end position="393"/>
    </location>
</feature>
<keyword evidence="1" id="KW-0175">Coiled coil</keyword>
<name>A0AAF3FQ53_9BILA</name>
<sequence>MKGPMIILNPCAQSHPFDERRCRVGNAQDPLKIGRSVARLKPATDNAIFDCKVLSRNHAILWYSGGAFMLKDTKSSNGTFVNNERLAQTGEDSEPRQINTGDIIQFGVEIVENTNKISHGCILAMVRLFDENGEEVENQTNTLELSPANQSYSGSLVNSQQLFQMQQFLKEALLREKYRDEKIAQLQAQLMSAEIATDQAWKSFLTEDRLLARIAVLEEQLLLCGKSKNNDMIRIEMDQYLEDKSKYLARTREEITKAQEERAEAELRLNDTERSLMTLEEEFQIIKQRYESLSNYNATVVSALEELREENKKLVYELEVKAELLKSESENQPQPINDFSSPRKHEDDPETSHQPTSDIPSTIKDEASRESGEEVPELRRDGPGFNVKEESSDEELVKELARLKEENTKLQATLDDCKAEISTLRIEAATRQVGLDAPIDPTSLNETALQQTMPYQDNVVLLSIIPIFSIIILFISYIYTWIARKIGFKQD</sequence>
<dbReference type="Proteomes" id="UP000887575">
    <property type="component" value="Unassembled WGS sequence"/>
</dbReference>
<dbReference type="InterPro" id="IPR008984">
    <property type="entry name" value="SMAD_FHA_dom_sf"/>
</dbReference>
<dbReference type="AlphaFoldDB" id="A0AAF3FQ53"/>
<reference evidence="6" key="1">
    <citation type="submission" date="2024-02" db="UniProtKB">
        <authorList>
            <consortium name="WormBaseParasite"/>
        </authorList>
    </citation>
    <scope>IDENTIFICATION</scope>
</reference>
<dbReference type="WBParaSite" id="MBELARI_LOCUS9250">
    <property type="protein sequence ID" value="MBELARI_LOCUS9250"/>
    <property type="gene ID" value="MBELARI_LOCUS9250"/>
</dbReference>
<keyword evidence="3" id="KW-0472">Membrane</keyword>
<dbReference type="Gene3D" id="2.60.200.20">
    <property type="match status" value="1"/>
</dbReference>
<evidence type="ECO:0000256" key="2">
    <source>
        <dbReference type="SAM" id="MobiDB-lite"/>
    </source>
</evidence>
<dbReference type="PANTHER" id="PTHR15715">
    <property type="entry name" value="CENTROSOMAL PROTEIN OF 170 KDA"/>
    <property type="match status" value="1"/>
</dbReference>
<organism evidence="5 6">
    <name type="scientific">Mesorhabditis belari</name>
    <dbReference type="NCBI Taxonomy" id="2138241"/>
    <lineage>
        <taxon>Eukaryota</taxon>
        <taxon>Metazoa</taxon>
        <taxon>Ecdysozoa</taxon>
        <taxon>Nematoda</taxon>
        <taxon>Chromadorea</taxon>
        <taxon>Rhabditida</taxon>
        <taxon>Rhabditina</taxon>
        <taxon>Rhabditomorpha</taxon>
        <taxon>Rhabditoidea</taxon>
        <taxon>Rhabditidae</taxon>
        <taxon>Mesorhabditinae</taxon>
        <taxon>Mesorhabditis</taxon>
    </lineage>
</organism>
<evidence type="ECO:0000259" key="4">
    <source>
        <dbReference type="PROSITE" id="PS50006"/>
    </source>
</evidence>
<feature type="coiled-coil region" evidence="1">
    <location>
        <begin position="241"/>
        <end position="324"/>
    </location>
</feature>
<dbReference type="CDD" id="cd22679">
    <property type="entry name" value="FHA_SLMAP"/>
    <property type="match status" value="1"/>
</dbReference>
<keyword evidence="5" id="KW-1185">Reference proteome</keyword>
<proteinExistence type="predicted"/>
<dbReference type="PANTHER" id="PTHR15715:SF37">
    <property type="entry name" value="LD47843P"/>
    <property type="match status" value="1"/>
</dbReference>
<evidence type="ECO:0000256" key="3">
    <source>
        <dbReference type="SAM" id="Phobius"/>
    </source>
</evidence>
<feature type="domain" description="FHA" evidence="4">
    <location>
        <begin position="31"/>
        <end position="86"/>
    </location>
</feature>
<evidence type="ECO:0000313" key="6">
    <source>
        <dbReference type="WBParaSite" id="MBELARI_LOCUS9250"/>
    </source>
</evidence>